<dbReference type="AlphaFoldDB" id="A0A1A0VFS9"/>
<comment type="caution">
    <text evidence="3">The sequence shown here is derived from an EMBL/GenBank/DDBJ whole genome shotgun (WGS) entry which is preliminary data.</text>
</comment>
<sequence length="357" mass="40472">MTQDTSASRPLTSDVARSDVVGAVEQSVSAGPADASDGVAGGCPVSPAGYDAPPAPLGPDSLTWRYFGDWRGMLQGPWAGSMQNMHPQLGAAVIDHSTFFRERWPRLLRSLYPIGGVVFDGDRAPGTGAEVRDYHTDIKGVDEQGRRYHALNPDVFYWAHSTFFMGTIHVAERFCGGITEEQKRQLFDEHVEWYRMYGMSMRPVPASWEEFQVYWDHMCRNVLENNWAARAVLDLTELPKPPFAQWIPDLLWAAQRNLLAPFFVWVTVGLYDPPVRELMGYRWSRRDEWLHRRFGDLVRGVFALVPPRFRKHPRARAGLDRASGRIPLDTPLVQTPARNLPPEDERGNPKHYCPTVS</sequence>
<dbReference type="PANTHER" id="PTHR36151:SF3">
    <property type="entry name" value="ER-BOUND OXYGENASE MPAB_MPAB'_RUBBER OXYGENASE CATALYTIC DOMAIN-CONTAINING PROTEIN"/>
    <property type="match status" value="1"/>
</dbReference>
<name>A0A1A0VFS9_9MYCO</name>
<dbReference type="GO" id="GO:0016491">
    <property type="term" value="F:oxidoreductase activity"/>
    <property type="evidence" value="ECO:0007669"/>
    <property type="project" value="InterPro"/>
</dbReference>
<feature type="domain" description="ER-bound oxygenase mpaB/mpaB'/Rubber oxygenase catalytic" evidence="2">
    <location>
        <begin position="64"/>
        <end position="299"/>
    </location>
</feature>
<evidence type="ECO:0000313" key="3">
    <source>
        <dbReference type="EMBL" id="OBB82102.1"/>
    </source>
</evidence>
<dbReference type="PANTHER" id="PTHR36151">
    <property type="entry name" value="BLR2777 PROTEIN"/>
    <property type="match status" value="1"/>
</dbReference>
<dbReference type="OrthoDB" id="3456672at2"/>
<evidence type="ECO:0000259" key="2">
    <source>
        <dbReference type="Pfam" id="PF09995"/>
    </source>
</evidence>
<reference evidence="3 4" key="1">
    <citation type="submission" date="2016-06" db="EMBL/GenBank/DDBJ databases">
        <authorList>
            <person name="Kjaerup R.B."/>
            <person name="Dalgaard T.S."/>
            <person name="Juul-Madsen H.R."/>
        </authorList>
    </citation>
    <scope>NUCLEOTIDE SEQUENCE [LARGE SCALE GENOMIC DNA]</scope>
    <source>
        <strain evidence="3 4">852002-51834_SCH5396731</strain>
    </source>
</reference>
<dbReference type="Pfam" id="PF09995">
    <property type="entry name" value="MPAB_Lcp_cat"/>
    <property type="match status" value="1"/>
</dbReference>
<gene>
    <name evidence="3" type="ORF">A5760_14215</name>
</gene>
<dbReference type="EMBL" id="LZSX01000073">
    <property type="protein sequence ID" value="OBB82102.1"/>
    <property type="molecule type" value="Genomic_DNA"/>
</dbReference>
<feature type="region of interest" description="Disordered" evidence="1">
    <location>
        <begin position="325"/>
        <end position="357"/>
    </location>
</feature>
<protein>
    <recommendedName>
        <fullName evidence="2">ER-bound oxygenase mpaB/mpaB'/Rubber oxygenase catalytic domain-containing protein</fullName>
    </recommendedName>
</protein>
<evidence type="ECO:0000313" key="4">
    <source>
        <dbReference type="Proteomes" id="UP000091914"/>
    </source>
</evidence>
<feature type="region of interest" description="Disordered" evidence="1">
    <location>
        <begin position="1"/>
        <end position="20"/>
    </location>
</feature>
<dbReference type="InterPro" id="IPR018713">
    <property type="entry name" value="MPAB/Lcp_cat_dom"/>
</dbReference>
<dbReference type="RefSeq" id="WP_064882398.1">
    <property type="nucleotide sequence ID" value="NZ_LZSX01000073.1"/>
</dbReference>
<accession>A0A1A0VFS9</accession>
<proteinExistence type="predicted"/>
<organism evidence="3 4">
    <name type="scientific">Mycobacterium colombiense</name>
    <dbReference type="NCBI Taxonomy" id="339268"/>
    <lineage>
        <taxon>Bacteria</taxon>
        <taxon>Bacillati</taxon>
        <taxon>Actinomycetota</taxon>
        <taxon>Actinomycetes</taxon>
        <taxon>Mycobacteriales</taxon>
        <taxon>Mycobacteriaceae</taxon>
        <taxon>Mycobacterium</taxon>
        <taxon>Mycobacterium avium complex (MAC)</taxon>
    </lineage>
</organism>
<dbReference type="Proteomes" id="UP000091914">
    <property type="component" value="Unassembled WGS sequence"/>
</dbReference>
<feature type="compositionally biased region" description="Polar residues" evidence="1">
    <location>
        <begin position="1"/>
        <end position="11"/>
    </location>
</feature>
<evidence type="ECO:0000256" key="1">
    <source>
        <dbReference type="SAM" id="MobiDB-lite"/>
    </source>
</evidence>